<proteinExistence type="predicted"/>
<protein>
    <submittedName>
        <fullName evidence="1">Uncharacterized protein</fullName>
    </submittedName>
</protein>
<dbReference type="EMBL" id="JAIWYP010000006">
    <property type="protein sequence ID" value="KAH3808796.1"/>
    <property type="molecule type" value="Genomic_DNA"/>
</dbReference>
<gene>
    <name evidence="1" type="ORF">DPMN_137155</name>
</gene>
<comment type="caution">
    <text evidence="1">The sequence shown here is derived from an EMBL/GenBank/DDBJ whole genome shotgun (WGS) entry which is preliminary data.</text>
</comment>
<reference evidence="1" key="2">
    <citation type="submission" date="2020-11" db="EMBL/GenBank/DDBJ databases">
        <authorList>
            <person name="McCartney M.A."/>
            <person name="Auch B."/>
            <person name="Kono T."/>
            <person name="Mallez S."/>
            <person name="Becker A."/>
            <person name="Gohl D.M."/>
            <person name="Silverstein K.A.T."/>
            <person name="Koren S."/>
            <person name="Bechman K.B."/>
            <person name="Herman A."/>
            <person name="Abrahante J.E."/>
            <person name="Garbe J."/>
        </authorList>
    </citation>
    <scope>NUCLEOTIDE SEQUENCE</scope>
    <source>
        <strain evidence="1">Duluth1</strain>
        <tissue evidence="1">Whole animal</tissue>
    </source>
</reference>
<evidence type="ECO:0000313" key="2">
    <source>
        <dbReference type="Proteomes" id="UP000828390"/>
    </source>
</evidence>
<keyword evidence="2" id="KW-1185">Reference proteome</keyword>
<accession>A0A9D4G4R7</accession>
<sequence length="54" mass="5766">MNEVTCVPRLVATRTAIPTLIPQPENVAWKPCSLTSNAPIPIAPPKTDIAETPT</sequence>
<name>A0A9D4G4R7_DREPO</name>
<dbReference type="AlphaFoldDB" id="A0A9D4G4R7"/>
<reference evidence="1" key="1">
    <citation type="journal article" date="2019" name="bioRxiv">
        <title>The Genome of the Zebra Mussel, Dreissena polymorpha: A Resource for Invasive Species Research.</title>
        <authorList>
            <person name="McCartney M.A."/>
            <person name="Auch B."/>
            <person name="Kono T."/>
            <person name="Mallez S."/>
            <person name="Zhang Y."/>
            <person name="Obille A."/>
            <person name="Becker A."/>
            <person name="Abrahante J.E."/>
            <person name="Garbe J."/>
            <person name="Badalamenti J.P."/>
            <person name="Herman A."/>
            <person name="Mangelson H."/>
            <person name="Liachko I."/>
            <person name="Sullivan S."/>
            <person name="Sone E.D."/>
            <person name="Koren S."/>
            <person name="Silverstein K.A.T."/>
            <person name="Beckman K.B."/>
            <person name="Gohl D.M."/>
        </authorList>
    </citation>
    <scope>NUCLEOTIDE SEQUENCE</scope>
    <source>
        <strain evidence="1">Duluth1</strain>
        <tissue evidence="1">Whole animal</tissue>
    </source>
</reference>
<dbReference type="Proteomes" id="UP000828390">
    <property type="component" value="Unassembled WGS sequence"/>
</dbReference>
<evidence type="ECO:0000313" key="1">
    <source>
        <dbReference type="EMBL" id="KAH3808796.1"/>
    </source>
</evidence>
<organism evidence="1 2">
    <name type="scientific">Dreissena polymorpha</name>
    <name type="common">Zebra mussel</name>
    <name type="synonym">Mytilus polymorpha</name>
    <dbReference type="NCBI Taxonomy" id="45954"/>
    <lineage>
        <taxon>Eukaryota</taxon>
        <taxon>Metazoa</taxon>
        <taxon>Spiralia</taxon>
        <taxon>Lophotrochozoa</taxon>
        <taxon>Mollusca</taxon>
        <taxon>Bivalvia</taxon>
        <taxon>Autobranchia</taxon>
        <taxon>Heteroconchia</taxon>
        <taxon>Euheterodonta</taxon>
        <taxon>Imparidentia</taxon>
        <taxon>Neoheterodontei</taxon>
        <taxon>Myida</taxon>
        <taxon>Dreissenoidea</taxon>
        <taxon>Dreissenidae</taxon>
        <taxon>Dreissena</taxon>
    </lineage>
</organism>